<sequence>MPLEIIGAGFGRTGTKSLQLALQQLGFPCYHMTEAIQHPTDFAVWTDAHDGKQVDLTQIFNKYTATLDWPACDFWKELMEVYPNAKVILSVRDADTWYESVRETVYKLNMLPRSIIQNYPDIVNVNEYCQHSIWGLGGNFKGQFENPAIAKKIFRDRLEEVKRSVPSEKLLVFEVSQGWEPLCKFLERPVPNEPFPRTNERALFQSMIQDIMTGRPIDKRPNFPDLRQNIGEAGKVDGVSEN</sequence>
<dbReference type="eggNOG" id="ENOG502S41B">
    <property type="taxonomic scope" value="Eukaryota"/>
</dbReference>
<evidence type="ECO:0000313" key="2">
    <source>
        <dbReference type="EMBL" id="KNC97027.1"/>
    </source>
</evidence>
<dbReference type="STRING" id="645134.A0A0L0H715"/>
<protein>
    <recommendedName>
        <fullName evidence="4">Sulfotransferase domain-containing protein</fullName>
    </recommendedName>
</protein>
<evidence type="ECO:0000256" key="1">
    <source>
        <dbReference type="SAM" id="MobiDB-lite"/>
    </source>
</evidence>
<dbReference type="OrthoDB" id="408152at2759"/>
<dbReference type="RefSeq" id="XP_016605067.1">
    <property type="nucleotide sequence ID" value="XM_016755590.1"/>
</dbReference>
<organism evidence="2 3">
    <name type="scientific">Spizellomyces punctatus (strain DAOM BR117)</name>
    <dbReference type="NCBI Taxonomy" id="645134"/>
    <lineage>
        <taxon>Eukaryota</taxon>
        <taxon>Fungi</taxon>
        <taxon>Fungi incertae sedis</taxon>
        <taxon>Chytridiomycota</taxon>
        <taxon>Chytridiomycota incertae sedis</taxon>
        <taxon>Chytridiomycetes</taxon>
        <taxon>Spizellomycetales</taxon>
        <taxon>Spizellomycetaceae</taxon>
        <taxon>Spizellomyces</taxon>
    </lineage>
</organism>
<dbReference type="PANTHER" id="PTHR36978">
    <property type="entry name" value="P-LOOP CONTAINING NUCLEOTIDE TRIPHOSPHATE HYDROLASE"/>
    <property type="match status" value="1"/>
</dbReference>
<dbReference type="SUPFAM" id="SSF52540">
    <property type="entry name" value="P-loop containing nucleoside triphosphate hydrolases"/>
    <property type="match status" value="1"/>
</dbReference>
<dbReference type="Proteomes" id="UP000053201">
    <property type="component" value="Unassembled WGS sequence"/>
</dbReference>
<evidence type="ECO:0000313" key="3">
    <source>
        <dbReference type="Proteomes" id="UP000053201"/>
    </source>
</evidence>
<evidence type="ECO:0008006" key="4">
    <source>
        <dbReference type="Google" id="ProtNLM"/>
    </source>
</evidence>
<dbReference type="InterPro" id="IPR040632">
    <property type="entry name" value="Sulfotransfer_4"/>
</dbReference>
<dbReference type="GeneID" id="27690641"/>
<dbReference type="PANTHER" id="PTHR36978:SF4">
    <property type="entry name" value="P-LOOP CONTAINING NUCLEOSIDE TRIPHOSPHATE HYDROLASE PROTEIN"/>
    <property type="match status" value="1"/>
</dbReference>
<reference evidence="2 3" key="1">
    <citation type="submission" date="2009-08" db="EMBL/GenBank/DDBJ databases">
        <title>The Genome Sequence of Spizellomyces punctatus strain DAOM BR117.</title>
        <authorList>
            <consortium name="The Broad Institute Genome Sequencing Platform"/>
            <person name="Russ C."/>
            <person name="Cuomo C."/>
            <person name="Shea T."/>
            <person name="Young S.K."/>
            <person name="Zeng Q."/>
            <person name="Koehrsen M."/>
            <person name="Haas B."/>
            <person name="Borodovsky M."/>
            <person name="Guigo R."/>
            <person name="Alvarado L."/>
            <person name="Berlin A."/>
            <person name="Bochicchio J."/>
            <person name="Borenstein D."/>
            <person name="Chapman S."/>
            <person name="Chen Z."/>
            <person name="Engels R."/>
            <person name="Freedman E."/>
            <person name="Gellesch M."/>
            <person name="Goldberg J."/>
            <person name="Griggs A."/>
            <person name="Gujja S."/>
            <person name="Heiman D."/>
            <person name="Hepburn T."/>
            <person name="Howarth C."/>
            <person name="Jen D."/>
            <person name="Larson L."/>
            <person name="Lewis B."/>
            <person name="Mehta T."/>
            <person name="Park D."/>
            <person name="Pearson M."/>
            <person name="Roberts A."/>
            <person name="Saif S."/>
            <person name="Shenoy N."/>
            <person name="Sisk P."/>
            <person name="Stolte C."/>
            <person name="Sykes S."/>
            <person name="Thomson T."/>
            <person name="Walk T."/>
            <person name="White J."/>
            <person name="Yandava C."/>
            <person name="Burger G."/>
            <person name="Gray M.W."/>
            <person name="Holland P.W.H."/>
            <person name="King N."/>
            <person name="Lang F.B.F."/>
            <person name="Roger A.J."/>
            <person name="Ruiz-Trillo I."/>
            <person name="Lander E."/>
            <person name="Nusbaum C."/>
        </authorList>
    </citation>
    <scope>NUCLEOTIDE SEQUENCE [LARGE SCALE GENOMIC DNA]</scope>
    <source>
        <strain evidence="2 3">DAOM BR117</strain>
    </source>
</reference>
<proteinExistence type="predicted"/>
<dbReference type="InterPro" id="IPR027417">
    <property type="entry name" value="P-loop_NTPase"/>
</dbReference>
<gene>
    <name evidence="2" type="ORF">SPPG_07427</name>
</gene>
<feature type="region of interest" description="Disordered" evidence="1">
    <location>
        <begin position="218"/>
        <end position="242"/>
    </location>
</feature>
<name>A0A0L0H715_SPIPD</name>
<dbReference type="AlphaFoldDB" id="A0A0L0H715"/>
<dbReference type="Pfam" id="PF17784">
    <property type="entry name" value="Sulfotransfer_4"/>
    <property type="match status" value="1"/>
</dbReference>
<dbReference type="Gene3D" id="3.40.50.300">
    <property type="entry name" value="P-loop containing nucleotide triphosphate hydrolases"/>
    <property type="match status" value="1"/>
</dbReference>
<dbReference type="VEuPathDB" id="FungiDB:SPPG_07427"/>
<accession>A0A0L0H715</accession>
<dbReference type="OMA" id="IMAMILE"/>
<dbReference type="EMBL" id="KQ257465">
    <property type="protein sequence ID" value="KNC97027.1"/>
    <property type="molecule type" value="Genomic_DNA"/>
</dbReference>
<dbReference type="InParanoid" id="A0A0L0H715"/>
<keyword evidence="3" id="KW-1185">Reference proteome</keyword>